<keyword evidence="1" id="KW-0808">Transferase</keyword>
<evidence type="ECO:0000313" key="4">
    <source>
        <dbReference type="EMBL" id="KAJ1689986.1"/>
    </source>
</evidence>
<dbReference type="AlphaFoldDB" id="A0A9Q0C9U6"/>
<dbReference type="SUPFAM" id="SSF53756">
    <property type="entry name" value="UDP-Glycosyltransferase/glycogen phosphorylase"/>
    <property type="match status" value="1"/>
</dbReference>
<dbReference type="Proteomes" id="UP001151287">
    <property type="component" value="Unassembled WGS sequence"/>
</dbReference>
<name>A0A9Q0C9U6_9POAL</name>
<dbReference type="Pfam" id="PF00534">
    <property type="entry name" value="Glycos_transf_1"/>
    <property type="match status" value="1"/>
</dbReference>
<dbReference type="Gene3D" id="3.40.50.2000">
    <property type="entry name" value="Glycogen Phosphorylase B"/>
    <property type="match status" value="2"/>
</dbReference>
<dbReference type="OrthoDB" id="734129at2759"/>
<keyword evidence="5" id="KW-1185">Reference proteome</keyword>
<dbReference type="InterPro" id="IPR028098">
    <property type="entry name" value="Glyco_trans_4-like_N"/>
</dbReference>
<evidence type="ECO:0000259" key="2">
    <source>
        <dbReference type="Pfam" id="PF00534"/>
    </source>
</evidence>
<dbReference type="GO" id="GO:0016757">
    <property type="term" value="F:glycosyltransferase activity"/>
    <property type="evidence" value="ECO:0007669"/>
    <property type="project" value="UniProtKB-KW"/>
</dbReference>
<dbReference type="CDD" id="cd03801">
    <property type="entry name" value="GT4_PimA-like"/>
    <property type="match status" value="1"/>
</dbReference>
<dbReference type="EMBL" id="JAMQYH010000004">
    <property type="protein sequence ID" value="KAJ1689986.1"/>
    <property type="molecule type" value="Genomic_DNA"/>
</dbReference>
<evidence type="ECO:0000256" key="1">
    <source>
        <dbReference type="ARBA" id="ARBA00022676"/>
    </source>
</evidence>
<feature type="domain" description="Glycosyltransferase subfamily 4-like N-terminal" evidence="3">
    <location>
        <begin position="96"/>
        <end position="278"/>
    </location>
</feature>
<dbReference type="PANTHER" id="PTHR46686">
    <property type="entry name" value="GLYCOSYLTRANSFERASE"/>
    <property type="match status" value="1"/>
</dbReference>
<sequence length="487" mass="54586">MALSSFHRPRKTSHTSAMLSPSTLLSLLLLSLFILFLCYAPSLPSPPLSKQTKHFTGDLRDITFSWNTLPFAFSKPPPLSLKIAVFSRKWPSVSSPGGMERHALTLHSALAARGHRVHVFTSPPPHDSTSLSTQSETGPHLHFLDGPPGQWRCDEAWTLYETESENDPFDVIHSESVAVFHRWARDVPNLVVSWHGISLEALHSGIYQDLTRGPGEKMAPAFNKSLAQSIYKVLDEIRFFRNYAHHVAISDSTGEMLRDVYQLPNRRVHVILNGVDQEQFGPDYELGRTFREEIGLPKSAELVIGVSGRLVKDKGHPLLFEAFSKLALRHPNVFLIVAGSGPWAQRYTDLGRNAKVLGPVPPTRLKAFYNSLDVFVDPTLRPQGLDLTLMEAMQCGKPVLATRFPSIKGSIVVDDEFGFMFSPNVDSLLEQLEVVVAEGVTRLAERGRACREYAKRMFTAQKMALAYERLFLCVKNETYCGYPLRFD</sequence>
<accession>A0A9Q0C9U6</accession>
<proteinExistence type="predicted"/>
<feature type="domain" description="Glycosyl transferase family 1" evidence="2">
    <location>
        <begin position="298"/>
        <end position="456"/>
    </location>
</feature>
<protein>
    <submittedName>
        <fullName evidence="4">Uncharacterized protein</fullName>
    </submittedName>
</protein>
<comment type="caution">
    <text evidence="4">The sequence shown here is derived from an EMBL/GenBank/DDBJ whole genome shotgun (WGS) entry which is preliminary data.</text>
</comment>
<dbReference type="PANTHER" id="PTHR46686:SF5">
    <property type="entry name" value="GLYCOSYLTRANSFERASE"/>
    <property type="match status" value="1"/>
</dbReference>
<evidence type="ECO:0000259" key="3">
    <source>
        <dbReference type="Pfam" id="PF13439"/>
    </source>
</evidence>
<evidence type="ECO:0000313" key="5">
    <source>
        <dbReference type="Proteomes" id="UP001151287"/>
    </source>
</evidence>
<reference evidence="4" key="1">
    <citation type="journal article" date="2022" name="Cell">
        <title>Repeat-based holocentromeres influence genome architecture and karyotype evolution.</title>
        <authorList>
            <person name="Hofstatter P.G."/>
            <person name="Thangavel G."/>
            <person name="Lux T."/>
            <person name="Neumann P."/>
            <person name="Vondrak T."/>
            <person name="Novak P."/>
            <person name="Zhang M."/>
            <person name="Costa L."/>
            <person name="Castellani M."/>
            <person name="Scott A."/>
            <person name="Toegelov H."/>
            <person name="Fuchs J."/>
            <person name="Mata-Sucre Y."/>
            <person name="Dias Y."/>
            <person name="Vanzela A.L.L."/>
            <person name="Huettel B."/>
            <person name="Almeida C.C.S."/>
            <person name="Simkova H."/>
            <person name="Souza G."/>
            <person name="Pedrosa-Harand A."/>
            <person name="Macas J."/>
            <person name="Mayer K.F.X."/>
            <person name="Houben A."/>
            <person name="Marques A."/>
        </authorList>
    </citation>
    <scope>NUCLEOTIDE SEQUENCE</scope>
    <source>
        <strain evidence="4">RhyBre1mFocal</strain>
    </source>
</reference>
<gene>
    <name evidence="4" type="ORF">LUZ63_014141</name>
</gene>
<organism evidence="4 5">
    <name type="scientific">Rhynchospora breviuscula</name>
    <dbReference type="NCBI Taxonomy" id="2022672"/>
    <lineage>
        <taxon>Eukaryota</taxon>
        <taxon>Viridiplantae</taxon>
        <taxon>Streptophyta</taxon>
        <taxon>Embryophyta</taxon>
        <taxon>Tracheophyta</taxon>
        <taxon>Spermatophyta</taxon>
        <taxon>Magnoliopsida</taxon>
        <taxon>Liliopsida</taxon>
        <taxon>Poales</taxon>
        <taxon>Cyperaceae</taxon>
        <taxon>Cyperoideae</taxon>
        <taxon>Rhynchosporeae</taxon>
        <taxon>Rhynchospora</taxon>
    </lineage>
</organism>
<keyword evidence="1" id="KW-0328">Glycosyltransferase</keyword>
<dbReference type="Pfam" id="PF13439">
    <property type="entry name" value="Glyco_transf_4"/>
    <property type="match status" value="1"/>
</dbReference>
<dbReference type="InterPro" id="IPR001296">
    <property type="entry name" value="Glyco_trans_1"/>
</dbReference>